<protein>
    <submittedName>
        <fullName evidence="1">Uncharacterized protein</fullName>
    </submittedName>
</protein>
<organism evidence="1 2">
    <name type="scientific">Cryptolaemus montrouzieri</name>
    <dbReference type="NCBI Taxonomy" id="559131"/>
    <lineage>
        <taxon>Eukaryota</taxon>
        <taxon>Metazoa</taxon>
        <taxon>Ecdysozoa</taxon>
        <taxon>Arthropoda</taxon>
        <taxon>Hexapoda</taxon>
        <taxon>Insecta</taxon>
        <taxon>Pterygota</taxon>
        <taxon>Neoptera</taxon>
        <taxon>Endopterygota</taxon>
        <taxon>Coleoptera</taxon>
        <taxon>Polyphaga</taxon>
        <taxon>Cucujiformia</taxon>
        <taxon>Coccinelloidea</taxon>
        <taxon>Coccinellidae</taxon>
        <taxon>Scymninae</taxon>
        <taxon>Scymnini</taxon>
        <taxon>Cryptolaemus</taxon>
    </lineage>
</organism>
<dbReference type="AlphaFoldDB" id="A0ABD2MSQ8"/>
<evidence type="ECO:0000313" key="2">
    <source>
        <dbReference type="Proteomes" id="UP001516400"/>
    </source>
</evidence>
<dbReference type="Proteomes" id="UP001516400">
    <property type="component" value="Unassembled WGS sequence"/>
</dbReference>
<evidence type="ECO:0000313" key="1">
    <source>
        <dbReference type="EMBL" id="KAL3269270.1"/>
    </source>
</evidence>
<gene>
    <name evidence="1" type="ORF">HHI36_008348</name>
</gene>
<dbReference type="EMBL" id="JABFTP020000021">
    <property type="protein sequence ID" value="KAL3269270.1"/>
    <property type="molecule type" value="Genomic_DNA"/>
</dbReference>
<accession>A0ABD2MSQ8</accession>
<sequence length="104" mass="12837">MQYLRRITQQFILHEELIFKYVTQDRPRKGLLQQCQDLIEYPSTYRPLCVAQQIFILDSFRNFCHEMYEYIRIESFSLWHCGLLLFNLHVFSIQSLYRRHITML</sequence>
<reference evidence="1 2" key="1">
    <citation type="journal article" date="2021" name="BMC Biol.">
        <title>Horizontally acquired antibacterial genes associated with adaptive radiation of ladybird beetles.</title>
        <authorList>
            <person name="Li H.S."/>
            <person name="Tang X.F."/>
            <person name="Huang Y.H."/>
            <person name="Xu Z.Y."/>
            <person name="Chen M.L."/>
            <person name="Du X.Y."/>
            <person name="Qiu B.Y."/>
            <person name="Chen P.T."/>
            <person name="Zhang W."/>
            <person name="Slipinski A."/>
            <person name="Escalona H.E."/>
            <person name="Waterhouse R.M."/>
            <person name="Zwick A."/>
            <person name="Pang H."/>
        </authorList>
    </citation>
    <scope>NUCLEOTIDE SEQUENCE [LARGE SCALE GENOMIC DNA]</scope>
    <source>
        <strain evidence="1">SYSU2018</strain>
    </source>
</reference>
<proteinExistence type="predicted"/>
<name>A0ABD2MSQ8_9CUCU</name>
<comment type="caution">
    <text evidence="1">The sequence shown here is derived from an EMBL/GenBank/DDBJ whole genome shotgun (WGS) entry which is preliminary data.</text>
</comment>
<keyword evidence="2" id="KW-1185">Reference proteome</keyword>